<evidence type="ECO:0000256" key="4">
    <source>
        <dbReference type="ARBA" id="ARBA00022864"/>
    </source>
</evidence>
<keyword evidence="4" id="KW-0932">Cytokinin signaling pathway</keyword>
<sequence length="181" mass="20245">MNISTSEYSSGCASGWTMYLDPFPNSADQCNRKMPFDNYSHSKGAYVNEDEEDEDLSMLSDASSGPPHIHQDDGYSSEETRYASSILVSEPKKNKHRKKVKQQRKKQQNFHADDTASSSVLSFSKASHRTSFFENKAVHDNYLIKHDSGLSQGFSATHFKGNSVMSKHLGFFNPSMTGKAD</sequence>
<accession>A0ABD2Z5S4</accession>
<comment type="caution">
    <text evidence="8">The sequence shown here is derived from an EMBL/GenBank/DDBJ whole genome shotgun (WGS) entry which is preliminary data.</text>
</comment>
<evidence type="ECO:0000313" key="9">
    <source>
        <dbReference type="Proteomes" id="UP001630127"/>
    </source>
</evidence>
<evidence type="ECO:0000256" key="5">
    <source>
        <dbReference type="ARBA" id="ARBA00023242"/>
    </source>
</evidence>
<feature type="compositionally biased region" description="Basic residues" evidence="7">
    <location>
        <begin position="93"/>
        <end position="108"/>
    </location>
</feature>
<keyword evidence="2" id="KW-0963">Cytoplasm</keyword>
<feature type="compositionally biased region" description="Basic and acidic residues" evidence="7">
    <location>
        <begin position="69"/>
        <end position="81"/>
    </location>
</feature>
<reference evidence="8 9" key="1">
    <citation type="submission" date="2024-11" db="EMBL/GenBank/DDBJ databases">
        <title>A near-complete genome assembly of Cinchona calisaya.</title>
        <authorList>
            <person name="Lian D.C."/>
            <person name="Zhao X.W."/>
            <person name="Wei L."/>
        </authorList>
    </citation>
    <scope>NUCLEOTIDE SEQUENCE [LARGE SCALE GENOMIC DNA]</scope>
    <source>
        <tissue evidence="8">Nenye</tissue>
    </source>
</reference>
<evidence type="ECO:0000256" key="6">
    <source>
        <dbReference type="ARBA" id="ARBA00024199"/>
    </source>
</evidence>
<dbReference type="GO" id="GO:0009736">
    <property type="term" value="P:cytokinin-activated signaling pathway"/>
    <property type="evidence" value="ECO:0007669"/>
    <property type="project" value="UniProtKB-KW"/>
</dbReference>
<comment type="subcellular location">
    <subcellularLocation>
        <location evidence="1">Cytoplasm</location>
    </subcellularLocation>
</comment>
<keyword evidence="3" id="KW-0203">Cytokinin biosynthesis</keyword>
<dbReference type="GO" id="GO:0005737">
    <property type="term" value="C:cytoplasm"/>
    <property type="evidence" value="ECO:0007669"/>
    <property type="project" value="UniProtKB-SubCell"/>
</dbReference>
<gene>
    <name evidence="8" type="ORF">ACH5RR_027146</name>
</gene>
<dbReference type="AlphaFoldDB" id="A0ABD2Z5S4"/>
<dbReference type="InterPro" id="IPR044670">
    <property type="entry name" value="SOFL"/>
</dbReference>
<protein>
    <submittedName>
        <fullName evidence="8">Uncharacterized protein</fullName>
    </submittedName>
</protein>
<dbReference type="PANTHER" id="PTHR33347:SF34">
    <property type="entry name" value="PROTEIN SOB FIVE-LIKE 6"/>
    <property type="match status" value="1"/>
</dbReference>
<evidence type="ECO:0000256" key="2">
    <source>
        <dbReference type="ARBA" id="ARBA00022490"/>
    </source>
</evidence>
<evidence type="ECO:0000256" key="3">
    <source>
        <dbReference type="ARBA" id="ARBA00022712"/>
    </source>
</evidence>
<evidence type="ECO:0000256" key="7">
    <source>
        <dbReference type="SAM" id="MobiDB-lite"/>
    </source>
</evidence>
<organism evidence="8 9">
    <name type="scientific">Cinchona calisaya</name>
    <dbReference type="NCBI Taxonomy" id="153742"/>
    <lineage>
        <taxon>Eukaryota</taxon>
        <taxon>Viridiplantae</taxon>
        <taxon>Streptophyta</taxon>
        <taxon>Embryophyta</taxon>
        <taxon>Tracheophyta</taxon>
        <taxon>Spermatophyta</taxon>
        <taxon>Magnoliopsida</taxon>
        <taxon>eudicotyledons</taxon>
        <taxon>Gunneridae</taxon>
        <taxon>Pentapetalae</taxon>
        <taxon>asterids</taxon>
        <taxon>lamiids</taxon>
        <taxon>Gentianales</taxon>
        <taxon>Rubiaceae</taxon>
        <taxon>Cinchonoideae</taxon>
        <taxon>Cinchoneae</taxon>
        <taxon>Cinchona</taxon>
    </lineage>
</organism>
<evidence type="ECO:0000256" key="1">
    <source>
        <dbReference type="ARBA" id="ARBA00004496"/>
    </source>
</evidence>
<dbReference type="GO" id="GO:0009691">
    <property type="term" value="P:cytokinin biosynthetic process"/>
    <property type="evidence" value="ECO:0007669"/>
    <property type="project" value="UniProtKB-KW"/>
</dbReference>
<keyword evidence="5" id="KW-0539">Nucleus</keyword>
<feature type="region of interest" description="Disordered" evidence="7">
    <location>
        <begin position="30"/>
        <end position="118"/>
    </location>
</feature>
<evidence type="ECO:0000313" key="8">
    <source>
        <dbReference type="EMBL" id="KAL3514429.1"/>
    </source>
</evidence>
<keyword evidence="9" id="KW-1185">Reference proteome</keyword>
<name>A0ABD2Z5S4_9GENT</name>
<proteinExistence type="inferred from homology"/>
<dbReference type="Proteomes" id="UP001630127">
    <property type="component" value="Unassembled WGS sequence"/>
</dbReference>
<dbReference type="PANTHER" id="PTHR33347">
    <property type="entry name" value="OSJNBA0091C07.3 PROTEIN"/>
    <property type="match status" value="1"/>
</dbReference>
<comment type="similarity">
    <text evidence="6">Belongs to the SOFL plant protein family.</text>
</comment>
<dbReference type="EMBL" id="JBJUIK010000011">
    <property type="protein sequence ID" value="KAL3514429.1"/>
    <property type="molecule type" value="Genomic_DNA"/>
</dbReference>